<keyword evidence="1" id="KW-0732">Signal</keyword>
<evidence type="ECO:0008006" key="4">
    <source>
        <dbReference type="Google" id="ProtNLM"/>
    </source>
</evidence>
<organism evidence="2 3">
    <name type="scientific">Candidatus Thiodiazotropha taylori</name>
    <dbReference type="NCBI Taxonomy" id="2792791"/>
    <lineage>
        <taxon>Bacteria</taxon>
        <taxon>Pseudomonadati</taxon>
        <taxon>Pseudomonadota</taxon>
        <taxon>Gammaproteobacteria</taxon>
        <taxon>Chromatiales</taxon>
        <taxon>Sedimenticolaceae</taxon>
        <taxon>Candidatus Thiodiazotropha</taxon>
    </lineage>
</organism>
<proteinExistence type="predicted"/>
<feature type="signal peptide" evidence="1">
    <location>
        <begin position="1"/>
        <end position="24"/>
    </location>
</feature>
<evidence type="ECO:0000313" key="3">
    <source>
        <dbReference type="Proteomes" id="UP000886667"/>
    </source>
</evidence>
<reference evidence="2" key="1">
    <citation type="journal article" date="2021" name="Proc. Natl. Acad. Sci. U.S.A.">
        <title>Global biogeography of chemosynthetic symbionts reveals both localized and globally distributed symbiont groups. .</title>
        <authorList>
            <person name="Osvatic J.T."/>
            <person name="Wilkins L.G.E."/>
            <person name="Leibrecht L."/>
            <person name="Leray M."/>
            <person name="Zauner S."/>
            <person name="Polzin J."/>
            <person name="Camacho Y."/>
            <person name="Gros O."/>
            <person name="van Gils J.A."/>
            <person name="Eisen J.A."/>
            <person name="Petersen J.M."/>
            <person name="Yuen B."/>
        </authorList>
    </citation>
    <scope>NUCLEOTIDE SEQUENCE</scope>
    <source>
        <strain evidence="2">MAGclacostrist064TRANS</strain>
    </source>
</reference>
<dbReference type="AlphaFoldDB" id="A0A9E4N814"/>
<dbReference type="EMBL" id="JAEPCM010000865">
    <property type="protein sequence ID" value="MCG7949236.1"/>
    <property type="molecule type" value="Genomic_DNA"/>
</dbReference>
<name>A0A9E4N814_9GAMM</name>
<evidence type="ECO:0000256" key="1">
    <source>
        <dbReference type="SAM" id="SignalP"/>
    </source>
</evidence>
<protein>
    <recommendedName>
        <fullName evidence="4">Fibronectin type-III domain-containing protein</fullName>
    </recommendedName>
</protein>
<accession>A0A9E4N814</accession>
<feature type="chain" id="PRO_5038386168" description="Fibronectin type-III domain-containing protein" evidence="1">
    <location>
        <begin position="25"/>
        <end position="253"/>
    </location>
</feature>
<gene>
    <name evidence="2" type="ORF">JAZ07_23100</name>
</gene>
<comment type="caution">
    <text evidence="2">The sequence shown here is derived from an EMBL/GenBank/DDBJ whole genome shotgun (WGS) entry which is preliminary data.</text>
</comment>
<dbReference type="Proteomes" id="UP000886667">
    <property type="component" value="Unassembled WGS sequence"/>
</dbReference>
<sequence length="253" mass="28299">MNQLKIPMCVVTAGFILVSANGQAGEDIPFDEAELFFELNDTDGDLGIHGKVDGDEWKRLVIEDPYERRMMSVRANGRLKRQGITELFFESAEPTFDELDPDDFFKRFPQGLYEIEGVTLDGEERENEVYLSHVIPAAPDHVTINGLPAPEDCDAEILPIVTAPITLVWEPVLGPHAELGIDGDVDVRYYEVVVEIDDTDYKSTSIIPGGLTQWTIADMNFFTLSEEGEYKFEILVRAESGNKSAVESCFIVE</sequence>
<evidence type="ECO:0000313" key="2">
    <source>
        <dbReference type="EMBL" id="MCG7949236.1"/>
    </source>
</evidence>